<protein>
    <submittedName>
        <fullName evidence="1">Uncharacterized protein</fullName>
    </submittedName>
</protein>
<name>A0A7K1S7Z1_9BACT</name>
<sequence>MSEYIHRQLQPDRNAEPAGFFMSFPEPTGDSNFTNETPSKAVNNTMNGYVSISGLWHVEASFAARMEAIARPRILAGKEPIAPGLISEHPSLAIRPILLTTGLQVMAGTISYYELAIGFVNPLSQLTTLSRPYPFF</sequence>
<evidence type="ECO:0000313" key="2">
    <source>
        <dbReference type="Proteomes" id="UP000436006"/>
    </source>
</evidence>
<organism evidence="1 2">
    <name type="scientific">Spirosoma arboris</name>
    <dbReference type="NCBI Taxonomy" id="2682092"/>
    <lineage>
        <taxon>Bacteria</taxon>
        <taxon>Pseudomonadati</taxon>
        <taxon>Bacteroidota</taxon>
        <taxon>Cytophagia</taxon>
        <taxon>Cytophagales</taxon>
        <taxon>Cytophagaceae</taxon>
        <taxon>Spirosoma</taxon>
    </lineage>
</organism>
<dbReference type="Proteomes" id="UP000436006">
    <property type="component" value="Unassembled WGS sequence"/>
</dbReference>
<proteinExistence type="predicted"/>
<comment type="caution">
    <text evidence="1">The sequence shown here is derived from an EMBL/GenBank/DDBJ whole genome shotgun (WGS) entry which is preliminary data.</text>
</comment>
<gene>
    <name evidence="1" type="ORF">GO755_07765</name>
</gene>
<dbReference type="EMBL" id="WPIN01000003">
    <property type="protein sequence ID" value="MVM29924.1"/>
    <property type="molecule type" value="Genomic_DNA"/>
</dbReference>
<reference evidence="1 2" key="1">
    <citation type="submission" date="2019-12" db="EMBL/GenBank/DDBJ databases">
        <title>Spirosoma sp. HMF4905 genome sequencing and assembly.</title>
        <authorList>
            <person name="Kang H."/>
            <person name="Cha I."/>
            <person name="Kim H."/>
            <person name="Joh K."/>
        </authorList>
    </citation>
    <scope>NUCLEOTIDE SEQUENCE [LARGE SCALE GENOMIC DNA]</scope>
    <source>
        <strain evidence="1 2">HMF4905</strain>
    </source>
</reference>
<keyword evidence="2" id="KW-1185">Reference proteome</keyword>
<dbReference type="AlphaFoldDB" id="A0A7K1S7Z1"/>
<accession>A0A7K1S7Z1</accession>
<evidence type="ECO:0000313" key="1">
    <source>
        <dbReference type="EMBL" id="MVM29924.1"/>
    </source>
</evidence>